<organism evidence="1 2">
    <name type="scientific">Avena sativa</name>
    <name type="common">Oat</name>
    <dbReference type="NCBI Taxonomy" id="4498"/>
    <lineage>
        <taxon>Eukaryota</taxon>
        <taxon>Viridiplantae</taxon>
        <taxon>Streptophyta</taxon>
        <taxon>Embryophyta</taxon>
        <taxon>Tracheophyta</taxon>
        <taxon>Spermatophyta</taxon>
        <taxon>Magnoliopsida</taxon>
        <taxon>Liliopsida</taxon>
        <taxon>Poales</taxon>
        <taxon>Poaceae</taxon>
        <taxon>BOP clade</taxon>
        <taxon>Pooideae</taxon>
        <taxon>Poodae</taxon>
        <taxon>Poeae</taxon>
        <taxon>Poeae Chloroplast Group 1 (Aveneae type)</taxon>
        <taxon>Aveninae</taxon>
        <taxon>Avena</taxon>
    </lineage>
</organism>
<accession>A0ACD5V2F8</accession>
<evidence type="ECO:0000313" key="1">
    <source>
        <dbReference type="EnsemblPlants" id="AVESA.00010b.r2.2DG0368370.1.CDS"/>
    </source>
</evidence>
<proteinExistence type="predicted"/>
<dbReference type="Proteomes" id="UP001732700">
    <property type="component" value="Chromosome 2D"/>
</dbReference>
<name>A0ACD5V2F8_AVESA</name>
<reference evidence="1" key="2">
    <citation type="submission" date="2025-09" db="UniProtKB">
        <authorList>
            <consortium name="EnsemblPlants"/>
        </authorList>
    </citation>
    <scope>IDENTIFICATION</scope>
</reference>
<sequence length="374" mass="40167">MAVLPPHCCSPLSTALMLLLLFLPSPASPHAFFIFGDSLVDAGNNDYLVTLSKANAPPYGVDFSFSGGKPTGRFTNGRTIADVMGEALGQETFAPPYLASNSSAEVTGSGVNYASGSSGIFDETGSFYIGRVPLGQQISYFEKTRAQIVETMGEKTAAEFLEKALFTVAAGSNDILEFLSPSVPFFGGQKPDPAAFQDALVSKLAFHLKRLNELGARKFVIADIGPLGCIPYVRALEFIPAGECSAAANKLCQGYNRKLKRMIGRLNQEIGPESVLVYANTHGIVMEIIQRYRQYGFENALDPCCGGSFPPFLCIGIANASSTLCADRSKYVFWDAFHPTEAVNFIVAGRLVDGGAVDASPVNVRALFQQDQHR</sequence>
<keyword evidence="2" id="KW-1185">Reference proteome</keyword>
<protein>
    <submittedName>
        <fullName evidence="1">Uncharacterized protein</fullName>
    </submittedName>
</protein>
<evidence type="ECO:0000313" key="2">
    <source>
        <dbReference type="Proteomes" id="UP001732700"/>
    </source>
</evidence>
<reference evidence="1" key="1">
    <citation type="submission" date="2021-05" db="EMBL/GenBank/DDBJ databases">
        <authorList>
            <person name="Scholz U."/>
            <person name="Mascher M."/>
            <person name="Fiebig A."/>
        </authorList>
    </citation>
    <scope>NUCLEOTIDE SEQUENCE [LARGE SCALE GENOMIC DNA]</scope>
</reference>
<dbReference type="EnsemblPlants" id="AVESA.00010b.r2.2DG0368370.1">
    <property type="protein sequence ID" value="AVESA.00010b.r2.2DG0368370.1.CDS"/>
    <property type="gene ID" value="AVESA.00010b.r2.2DG0368370"/>
</dbReference>